<dbReference type="Pfam" id="PF10604">
    <property type="entry name" value="Polyketide_cyc2"/>
    <property type="match status" value="1"/>
</dbReference>
<dbReference type="AlphaFoldDB" id="A0A6G8PSF5"/>
<evidence type="ECO:0000313" key="2">
    <source>
        <dbReference type="EMBL" id="QIN77409.1"/>
    </source>
</evidence>
<dbReference type="EMBL" id="CP045121">
    <property type="protein sequence ID" value="QIN77409.1"/>
    <property type="molecule type" value="Genomic_DNA"/>
</dbReference>
<proteinExistence type="predicted"/>
<dbReference type="KEGG" id="rmar:GBA65_01560"/>
<accession>A0A6G8PSF5</accession>
<dbReference type="Proteomes" id="UP000502706">
    <property type="component" value="Chromosome"/>
</dbReference>
<dbReference type="CDD" id="cd07821">
    <property type="entry name" value="PYR_PYL_RCAR_like"/>
    <property type="match status" value="1"/>
</dbReference>
<keyword evidence="3" id="KW-1185">Reference proteome</keyword>
<reference evidence="2 3" key="1">
    <citation type="submission" date="2019-10" db="EMBL/GenBank/DDBJ databases">
        <title>Rubrobacter sp nov SCSIO 52915 isolated from a deep-sea sediment in the South China Sea.</title>
        <authorList>
            <person name="Chen R.W."/>
        </authorList>
    </citation>
    <scope>NUCLEOTIDE SEQUENCE [LARGE SCALE GENOMIC DNA]</scope>
    <source>
        <strain evidence="2 3">SCSIO 52915</strain>
    </source>
</reference>
<protein>
    <recommendedName>
        <fullName evidence="4">SRPBCC family protein</fullName>
    </recommendedName>
</protein>
<dbReference type="InterPro" id="IPR023393">
    <property type="entry name" value="START-like_dom_sf"/>
</dbReference>
<dbReference type="RefSeq" id="WP_166395091.1">
    <property type="nucleotide sequence ID" value="NZ_CP045121.1"/>
</dbReference>
<dbReference type="SUPFAM" id="SSF55961">
    <property type="entry name" value="Bet v1-like"/>
    <property type="match status" value="1"/>
</dbReference>
<evidence type="ECO:0000313" key="3">
    <source>
        <dbReference type="Proteomes" id="UP000502706"/>
    </source>
</evidence>
<evidence type="ECO:0008006" key="4">
    <source>
        <dbReference type="Google" id="ProtNLM"/>
    </source>
</evidence>
<name>A0A6G8PSF5_9ACTN</name>
<dbReference type="InterPro" id="IPR019587">
    <property type="entry name" value="Polyketide_cyclase/dehydratase"/>
</dbReference>
<dbReference type="Gene3D" id="3.30.530.20">
    <property type="match status" value="1"/>
</dbReference>
<organism evidence="2 3">
    <name type="scientific">Rubrobacter marinus</name>
    <dbReference type="NCBI Taxonomy" id="2653852"/>
    <lineage>
        <taxon>Bacteria</taxon>
        <taxon>Bacillati</taxon>
        <taxon>Actinomycetota</taxon>
        <taxon>Rubrobacteria</taxon>
        <taxon>Rubrobacterales</taxon>
        <taxon>Rubrobacteraceae</taxon>
        <taxon>Rubrobacter</taxon>
    </lineage>
</organism>
<sequence>MSEYEQTQVVGAPPDEVFGWLSDVDNLPKYLPPVTDASIEGPSAEGVPGRRVRTTLQYPGGDGSFDAEGYLALDEGQRRMEWGAEAGRDYSGWLTVAGSGGGGSEVTVHLSFGERSVEGELGDRAPEGEDPLARGISETLESIRRQIEEGSGKVEPSPPPPGADPPTDDNPAVVRDDPPGE</sequence>
<evidence type="ECO:0000256" key="1">
    <source>
        <dbReference type="SAM" id="MobiDB-lite"/>
    </source>
</evidence>
<feature type="compositionally biased region" description="Basic and acidic residues" evidence="1">
    <location>
        <begin position="115"/>
        <end position="127"/>
    </location>
</feature>
<feature type="region of interest" description="Disordered" evidence="1">
    <location>
        <begin position="114"/>
        <end position="181"/>
    </location>
</feature>
<gene>
    <name evidence="2" type="ORF">GBA65_01560</name>
</gene>
<feature type="compositionally biased region" description="Basic and acidic residues" evidence="1">
    <location>
        <begin position="141"/>
        <end position="152"/>
    </location>
</feature>